<protein>
    <recommendedName>
        <fullName evidence="4">Cys-tRNA(Pro)/Cys-tRNA(Cys) deacylase</fullName>
        <ecNumber evidence="4">4.2.-.-</ecNumber>
    </recommendedName>
</protein>
<dbReference type="AlphaFoldDB" id="A4B9M2"/>
<dbReference type="Pfam" id="PF04073">
    <property type="entry name" value="tRNA_edit"/>
    <property type="match status" value="1"/>
</dbReference>
<keyword evidence="2 4" id="KW-0648">Protein biosynthesis</keyword>
<keyword evidence="3 4" id="KW-0456">Lyase</keyword>
<dbReference type="STRING" id="314283.MED297_20587"/>
<organism evidence="6 7">
    <name type="scientific">Reinekea blandensis MED297</name>
    <dbReference type="NCBI Taxonomy" id="314283"/>
    <lineage>
        <taxon>Bacteria</taxon>
        <taxon>Pseudomonadati</taxon>
        <taxon>Pseudomonadota</taxon>
        <taxon>Gammaproteobacteria</taxon>
        <taxon>Oceanospirillales</taxon>
        <taxon>Saccharospirillaceae</taxon>
        <taxon>Reinekea</taxon>
    </lineage>
</organism>
<evidence type="ECO:0000256" key="4">
    <source>
        <dbReference type="PIRNR" id="PIRNR006181"/>
    </source>
</evidence>
<comment type="similarity">
    <text evidence="1 4">Belongs to the prolyl-tRNA editing family. YbaK/EbsC subfamily.</text>
</comment>
<evidence type="ECO:0000256" key="3">
    <source>
        <dbReference type="ARBA" id="ARBA00023239"/>
    </source>
</evidence>
<evidence type="ECO:0000259" key="5">
    <source>
        <dbReference type="Pfam" id="PF04073"/>
    </source>
</evidence>
<keyword evidence="7" id="KW-1185">Reference proteome</keyword>
<dbReference type="GO" id="GO:0006412">
    <property type="term" value="P:translation"/>
    <property type="evidence" value="ECO:0007669"/>
    <property type="project" value="UniProtKB-KW"/>
</dbReference>
<feature type="domain" description="YbaK/aminoacyl-tRNA synthetase-associated" evidence="5">
    <location>
        <begin position="50"/>
        <end position="163"/>
    </location>
</feature>
<dbReference type="PANTHER" id="PTHR30411:SF0">
    <property type="entry name" value="CYS-TRNA(PRO)_CYS-TRNA(CYS) DEACYLASE YBAK"/>
    <property type="match status" value="1"/>
</dbReference>
<dbReference type="InterPro" id="IPR007214">
    <property type="entry name" value="YbaK/aa-tRNA-synth-assoc-dom"/>
</dbReference>
<gene>
    <name evidence="6" type="ORF">MED297_20587</name>
</gene>
<evidence type="ECO:0000256" key="2">
    <source>
        <dbReference type="ARBA" id="ARBA00022917"/>
    </source>
</evidence>
<name>A4B9M2_9GAMM</name>
<dbReference type="SUPFAM" id="SSF55826">
    <property type="entry name" value="YbaK/ProRS associated domain"/>
    <property type="match status" value="1"/>
</dbReference>
<dbReference type="PIRSF" id="PIRSF006181">
    <property type="entry name" value="EbsC_YbaK"/>
    <property type="match status" value="1"/>
</dbReference>
<dbReference type="GO" id="GO:0016829">
    <property type="term" value="F:lyase activity"/>
    <property type="evidence" value="ECO:0007669"/>
    <property type="project" value="UniProtKB-KW"/>
</dbReference>
<dbReference type="HOGENOM" id="CLU_094875_1_1_6"/>
<dbReference type="GO" id="GO:0002161">
    <property type="term" value="F:aminoacyl-tRNA deacylase activity"/>
    <property type="evidence" value="ECO:0007669"/>
    <property type="project" value="InterPro"/>
</dbReference>
<dbReference type="InterPro" id="IPR036754">
    <property type="entry name" value="YbaK/aa-tRNA-synt-asso_dom_sf"/>
</dbReference>
<proteinExistence type="inferred from homology"/>
<accession>A4B9M2</accession>
<evidence type="ECO:0000313" key="6">
    <source>
        <dbReference type="EMBL" id="EAR11323.1"/>
    </source>
</evidence>
<evidence type="ECO:0000313" key="7">
    <source>
        <dbReference type="Proteomes" id="UP000005953"/>
    </source>
</evidence>
<dbReference type="Proteomes" id="UP000005953">
    <property type="component" value="Unassembled WGS sequence"/>
</dbReference>
<dbReference type="InterPro" id="IPR004369">
    <property type="entry name" value="Prolyl-tRNA_editing_YbaK/EbsC"/>
</dbReference>
<dbReference type="NCBIfam" id="TIGR00011">
    <property type="entry name" value="YbaK_EbsC"/>
    <property type="match status" value="1"/>
</dbReference>
<comment type="caution">
    <text evidence="6">The sequence shown here is derived from an EMBL/GenBank/DDBJ whole genome shotgun (WGS) entry which is preliminary data.</text>
</comment>
<sequence>MNWPRFFKTLVEIKDFLSMTPAIDFLTREGIPFKSHSITVSQPTGHYGLDAASAMSVAPDRVFKTLLVSLDAEPRRLAVCILPVSHELNLKLAAKAHGAKKAQMADPTVAEKLTGYVVGGISPFGMKRTFPCVIDEQALNHDTIYTSGGRRNLEVEFNPQDVIRGLNVKTAPLCR</sequence>
<evidence type="ECO:0000256" key="1">
    <source>
        <dbReference type="ARBA" id="ARBA00009798"/>
    </source>
</evidence>
<dbReference type="EMBL" id="AAOE01000001">
    <property type="protein sequence ID" value="EAR11323.1"/>
    <property type="molecule type" value="Genomic_DNA"/>
</dbReference>
<dbReference type="Gene3D" id="3.90.960.10">
    <property type="entry name" value="YbaK/aminoacyl-tRNA synthetase-associated domain"/>
    <property type="match status" value="1"/>
</dbReference>
<dbReference type="EC" id="4.2.-.-" evidence="4"/>
<dbReference type="CDD" id="cd00002">
    <property type="entry name" value="YbaK_deacylase"/>
    <property type="match status" value="1"/>
</dbReference>
<dbReference type="PANTHER" id="PTHR30411">
    <property type="entry name" value="CYTOPLASMIC PROTEIN"/>
    <property type="match status" value="1"/>
</dbReference>
<reference evidence="6 7" key="1">
    <citation type="submission" date="2006-02" db="EMBL/GenBank/DDBJ databases">
        <authorList>
            <person name="Pinhassi J."/>
            <person name="Pedros-Alio C."/>
            <person name="Ferriera S."/>
            <person name="Johnson J."/>
            <person name="Kravitz S."/>
            <person name="Halpern A."/>
            <person name="Remington K."/>
            <person name="Beeson K."/>
            <person name="Tran B."/>
            <person name="Rogers Y.-H."/>
            <person name="Friedman R."/>
            <person name="Venter J.C."/>
        </authorList>
    </citation>
    <scope>NUCLEOTIDE SEQUENCE [LARGE SCALE GENOMIC DNA]</scope>
    <source>
        <strain evidence="6 7">MED297</strain>
    </source>
</reference>